<name>A0ABU5VZL5_9BACT</name>
<gene>
    <name evidence="1" type="ORF">SHI21_19915</name>
</gene>
<dbReference type="InterPro" id="IPR013783">
    <property type="entry name" value="Ig-like_fold"/>
</dbReference>
<reference evidence="1 2" key="1">
    <citation type="submission" date="2023-11" db="EMBL/GenBank/DDBJ databases">
        <title>A Novel Polar Bacteriovorax (B. antarcticus) Isolated from the Biocrust in Antarctica.</title>
        <authorList>
            <person name="Mun W."/>
            <person name="Choi S.Y."/>
            <person name="Mitchell R.J."/>
        </authorList>
    </citation>
    <scope>NUCLEOTIDE SEQUENCE [LARGE SCALE GENOMIC DNA]</scope>
    <source>
        <strain evidence="1 2">PP10</strain>
    </source>
</reference>
<dbReference type="Proteomes" id="UP001302274">
    <property type="component" value="Unassembled WGS sequence"/>
</dbReference>
<organism evidence="1 2">
    <name type="scientific">Bacteriovorax antarcticus</name>
    <dbReference type="NCBI Taxonomy" id="3088717"/>
    <lineage>
        <taxon>Bacteria</taxon>
        <taxon>Pseudomonadati</taxon>
        <taxon>Bdellovibrionota</taxon>
        <taxon>Bacteriovoracia</taxon>
        <taxon>Bacteriovoracales</taxon>
        <taxon>Bacteriovoracaceae</taxon>
        <taxon>Bacteriovorax</taxon>
    </lineage>
</organism>
<accession>A0ABU5VZL5</accession>
<sequence>MSSTKSFINTFMLAIATLAITSCVPKATEKKAACGVNQAFSSVSRSCYSIEELRTKPVGTTATVSMDEEISKTITLAYTDGNKDKAVSCKIIPTSTSLEMIAPSVADGGLFRKADEVYLNASNIATALGGPLLVSEVAMRTALDKAKASQYYPTVAAQLVVFKTQATSIIGAGLGITNNVVVLSNYMAGQENLLAFTPMMTNMSNRCECSGGVCSTLAIPKANKSGTTGFSYTVTDVDGEGAAKATVVTVAAMSKSTAHLKPVAQSGFYNLYESNTSTATAYNITIPAAADITGVNSAMKYYFDTSDPSIATKVGDVGWTAKGKITGCMDLQGSGGLTDRTCIYTPANPDKTLNGDLFDINTPVKAVTPLGAVGNLRFTAVAEGTAANSFTVQFFDLRDKNLLTNNIYVDDSYITAPQIYGLVGGAEEAFIRVAGNAIKIFINPAETTETQIQDLVNNHKQASLMVRASGAMSVAPATTASPIPLSGGVDAYDKVPFYVNNLLTNSANKSFLSFKINQVDDVPAMDYLILAEKTVDEDLTPILVNLASPATYTDSDTDLVAPFNYTNICEVTTIDVLHPGTNFVAYGCTCALNVCTASLTPTPNASSTAPFTFQYRIGSVSAGVTQYTPYRDFKLTITPINDAPEISATAITTLTPATPLSTIAQPQIINEGSSGTLTVYVGPGGSGYESQNVTLAATSSDPILFPSGSIVIADAAPLGTGKKLVTFTPKSDQSGTATITFTATDNGNPTAPNVNVFSTTYIVKVKAINNPPYFRSAITKVETNEGGAVQSDGFVIDEDVGSSTDENAQYVTIESLVSDNTNVLPISAIRIFYDLNDNGVEDSGEERCAVNQAGCLFTTKLEAANTDDVKSHKFYLKLDPVDGISGNANVTMTLSDHIDTTAVTGDPLYLTDNTYGPLTTSVVTNFSFIVHPTAALHGGWNNISSVGLKTDKNGAPVAVSEIQCNYNKAPATGVVEDLKACSGASCTQAYSPTGTIVPDAANVIFWDSTAKRCYRSTGTTAFSWVDFNTSCPISRTPTDTGICSGNNCINISAIPKATGLFRYDTATNTCYVSNGTTSISDWDVKYVPAKVTLAWKPFIMVGSGADSNVQTAGWNVYRREAGTDYNFKGGHLKSTTAGSTANFTIPDPSIRTFTDTTAIAGKVYYYVVRPVDNLRLFPTYTPEIFSEARVIASPQNYTFVHRWMINQEICNSMNMTATTTPNSIDQSHNFRCPYAGPGEATVTVGAVTTALGYYDYGRDVLVDTQELGCPYAKAPKCSANGCIGIGAPTDTGDLLSGDLYYDRSSGSCYAYDLGVFTNVQSAGLAVIKVLVDKFNTALNAPLVNVGQSRAVDICAARTSPVLYRNDGMTVAVDLGTHPILPSKKDYNAYAAQRSDITDPEVTELEQGYSLNIQSRCNGSAASGLETAFTDSSIPSTSFIYSIPGTFSSGIRSLYTGSIAWGSSKGTESCISRYGIQDLYGNVAEWTSDRMTCPLGTHSCTSSGSGSSFEYVFDSQAYGLDNITGPYNDSDGIVGPSATDADLTSWIFGDQFFTASKYSFPVGLPISSNITTDNASKLSPAIAYLLDIGPSSGITTNKLHEDGFIPNMAAVRSSSTVIAAVTYNGIGGLAVGGSYLSGNLAGRYTTEVIPVDNQRKDVGLRCIIPVKSYNTGDTQYNYPEAL</sequence>
<dbReference type="EMBL" id="JAYGJQ010000003">
    <property type="protein sequence ID" value="MEA9358513.1"/>
    <property type="molecule type" value="Genomic_DNA"/>
</dbReference>
<dbReference type="PROSITE" id="PS51257">
    <property type="entry name" value="PROKAR_LIPOPROTEIN"/>
    <property type="match status" value="1"/>
</dbReference>
<protein>
    <submittedName>
        <fullName evidence="1">Ig-like domain-containing protein</fullName>
    </submittedName>
</protein>
<evidence type="ECO:0000313" key="2">
    <source>
        <dbReference type="Proteomes" id="UP001302274"/>
    </source>
</evidence>
<dbReference type="Gene3D" id="2.60.40.10">
    <property type="entry name" value="Immunoglobulins"/>
    <property type="match status" value="1"/>
</dbReference>
<comment type="caution">
    <text evidence="1">The sequence shown here is derived from an EMBL/GenBank/DDBJ whole genome shotgun (WGS) entry which is preliminary data.</text>
</comment>
<dbReference type="RefSeq" id="WP_323578952.1">
    <property type="nucleotide sequence ID" value="NZ_JAYGJQ010000003.1"/>
</dbReference>
<proteinExistence type="predicted"/>
<evidence type="ECO:0000313" key="1">
    <source>
        <dbReference type="EMBL" id="MEA9358513.1"/>
    </source>
</evidence>
<keyword evidence="2" id="KW-1185">Reference proteome</keyword>